<evidence type="ECO:0000256" key="4">
    <source>
        <dbReference type="PROSITE-ProRule" id="PRU00723"/>
    </source>
</evidence>
<evidence type="ECO:0000259" key="6">
    <source>
        <dbReference type="PROSITE" id="PS50103"/>
    </source>
</evidence>
<dbReference type="PROSITE" id="PS50103">
    <property type="entry name" value="ZF_C3H1"/>
    <property type="match status" value="1"/>
</dbReference>
<evidence type="ECO:0000256" key="2">
    <source>
        <dbReference type="ARBA" id="ARBA00022771"/>
    </source>
</evidence>
<feature type="region of interest" description="Disordered" evidence="5">
    <location>
        <begin position="376"/>
        <end position="456"/>
    </location>
</feature>
<evidence type="ECO:0000256" key="1">
    <source>
        <dbReference type="ARBA" id="ARBA00022723"/>
    </source>
</evidence>
<keyword evidence="7" id="KW-1185">Reference proteome</keyword>
<dbReference type="SUPFAM" id="SSF63748">
    <property type="entry name" value="Tudor/PWWP/MBT"/>
    <property type="match status" value="1"/>
</dbReference>
<dbReference type="InterPro" id="IPR000571">
    <property type="entry name" value="Znf_CCCH"/>
</dbReference>
<dbReference type="AlphaFoldDB" id="A0A914EFI8"/>
<dbReference type="InterPro" id="IPR036855">
    <property type="entry name" value="Znf_CCCH_sf"/>
</dbReference>
<dbReference type="Gene3D" id="2.30.30.140">
    <property type="match status" value="1"/>
</dbReference>
<feature type="zinc finger region" description="C3H1-type" evidence="4">
    <location>
        <begin position="762"/>
        <end position="790"/>
    </location>
</feature>
<evidence type="ECO:0000313" key="7">
    <source>
        <dbReference type="Proteomes" id="UP000887540"/>
    </source>
</evidence>
<proteinExistence type="predicted"/>
<dbReference type="WBParaSite" id="ACRNAN_scaffold79.g25095.t1">
    <property type="protein sequence ID" value="ACRNAN_scaffold79.g25095.t1"/>
    <property type="gene ID" value="ACRNAN_scaffold79.g25095"/>
</dbReference>
<organism evidence="7 8">
    <name type="scientific">Acrobeloides nanus</name>
    <dbReference type="NCBI Taxonomy" id="290746"/>
    <lineage>
        <taxon>Eukaryota</taxon>
        <taxon>Metazoa</taxon>
        <taxon>Ecdysozoa</taxon>
        <taxon>Nematoda</taxon>
        <taxon>Chromadorea</taxon>
        <taxon>Rhabditida</taxon>
        <taxon>Tylenchina</taxon>
        <taxon>Cephalobomorpha</taxon>
        <taxon>Cephaloboidea</taxon>
        <taxon>Cephalobidae</taxon>
        <taxon>Acrobeloides</taxon>
    </lineage>
</organism>
<name>A0A914EFI8_9BILA</name>
<dbReference type="Proteomes" id="UP000887540">
    <property type="component" value="Unplaced"/>
</dbReference>
<dbReference type="Pfam" id="PF00567">
    <property type="entry name" value="TUDOR"/>
    <property type="match status" value="1"/>
</dbReference>
<protein>
    <submittedName>
        <fullName evidence="8">C3H1-type domain-containing protein</fullName>
    </submittedName>
</protein>
<feature type="region of interest" description="Disordered" evidence="5">
    <location>
        <begin position="24"/>
        <end position="47"/>
    </location>
</feature>
<dbReference type="GO" id="GO:0008270">
    <property type="term" value="F:zinc ion binding"/>
    <property type="evidence" value="ECO:0007669"/>
    <property type="project" value="UniProtKB-KW"/>
</dbReference>
<dbReference type="SUPFAM" id="SSF90229">
    <property type="entry name" value="CCCH zinc finger"/>
    <property type="match status" value="1"/>
</dbReference>
<evidence type="ECO:0000256" key="5">
    <source>
        <dbReference type="SAM" id="MobiDB-lite"/>
    </source>
</evidence>
<keyword evidence="2 4" id="KW-0863">Zinc-finger</keyword>
<sequence>MPSLNQVFRRFGQRTSKKLRRPSIPKLHSVIRPSEDDEISPEPSSSTLPESLLLHCFDAITNPFELYRLRTVSKGIKRYVERRLAKVVEMNVKRVNFDAISATSVSSTSEVGQMFIYGSKFWHVHPAGYKVLMRLANDDTKVEILVDNHWTSKDVITLCGAMNIFRKSLKKISIDAPIAELIIASLSMVDLDRWYAFQCFMKAVNDYQMQLAILNLPAPDPNNPPELYWPCVEELTIRTTEKESSHLARILDYGVRSHFVMDRRREDWDASLTDIAKKIGYSNYVEMLDEFNDVVRLKFNMQKSDMMIYPVTQQATQHQMSLINESKSRKLNKLIKYKPMNVLPPKNLTYQNTARGRIRHSSASVYARHAANTTFANQGTNGHASFNTTKSNVKQKNSAARFNSSSHRTLLNDQKRTSVKVSRPKFSLADNSTNSDDSEARYLSMGSDFDPQHPKNTSKVKLNVVSDSSFARNASLPQEVDLNFKSQAEDMDMKVGNNKVNVEFETLAQHYVLVAHDIYVVLRAFLKSSSSRKSSFLEAGCEIIDLETVLDQLPYNIKLEFMDLFAILLMFFEQNFEIIEAVLNGWPHVKILPVKGKDPILELDKIAKHLLWAYEYHFVADKIEFGEVKPIEICGFTNPDEPIVMSLCENKVVYKQMNKELRTHQDRFSKLANPVAGRGCLFWSKSGGQFYRVLIQKVYPTNVDIYLVDEGVYYQADLELLYYLPEKFYSYPAFAIQANVTGLSKRLHESLQLNASDLQNPKYKTSKCMNIKRDGKCPFGTKCSFIHPEDDEEKNHLYKKALATIADRKVEAGFDIVTKSLYGLKIWNVHLTVHLLNLVVDFLDYMEVYVK</sequence>
<dbReference type="Pfam" id="PF00642">
    <property type="entry name" value="zf-CCCH"/>
    <property type="match status" value="1"/>
</dbReference>
<keyword evidence="3 4" id="KW-0862">Zinc</keyword>
<dbReference type="InterPro" id="IPR002999">
    <property type="entry name" value="Tudor"/>
</dbReference>
<evidence type="ECO:0000256" key="3">
    <source>
        <dbReference type="ARBA" id="ARBA00022833"/>
    </source>
</evidence>
<evidence type="ECO:0000313" key="8">
    <source>
        <dbReference type="WBParaSite" id="ACRNAN_scaffold79.g25095.t1"/>
    </source>
</evidence>
<feature type="domain" description="C3H1-type" evidence="6">
    <location>
        <begin position="762"/>
        <end position="790"/>
    </location>
</feature>
<feature type="compositionally biased region" description="Polar residues" evidence="5">
    <location>
        <begin position="376"/>
        <end position="412"/>
    </location>
</feature>
<keyword evidence="1 4" id="KW-0479">Metal-binding</keyword>
<dbReference type="SMART" id="SM00356">
    <property type="entry name" value="ZnF_C3H1"/>
    <property type="match status" value="1"/>
</dbReference>
<reference evidence="8" key="1">
    <citation type="submission" date="2022-11" db="UniProtKB">
        <authorList>
            <consortium name="WormBaseParasite"/>
        </authorList>
    </citation>
    <scope>IDENTIFICATION</scope>
</reference>
<accession>A0A914EFI8</accession>
<dbReference type="Gene3D" id="4.10.1000.10">
    <property type="entry name" value="Zinc finger, CCCH-type"/>
    <property type="match status" value="1"/>
</dbReference>